<evidence type="ECO:0000256" key="1">
    <source>
        <dbReference type="ARBA" id="ARBA00022723"/>
    </source>
</evidence>
<evidence type="ECO:0000313" key="8">
    <source>
        <dbReference type="Proteomes" id="UP000256486"/>
    </source>
</evidence>
<evidence type="ECO:0000256" key="6">
    <source>
        <dbReference type="HAMAP-Rule" id="MF_01876"/>
    </source>
</evidence>
<accession>A0A3E0VKZ7</accession>
<protein>
    <recommendedName>
        <fullName evidence="6">Pseudouridine-5'-phosphate glycosidase</fullName>
        <shortName evidence="6">PsiMP glycosidase</shortName>
        <ecNumber evidence="6">4.2.1.70</ecNumber>
    </recommendedName>
</protein>
<dbReference type="Gene3D" id="3.40.1790.10">
    <property type="entry name" value="Indigoidine synthase domain"/>
    <property type="match status" value="1"/>
</dbReference>
<feature type="binding site" evidence="6">
    <location>
        <begin position="162"/>
        <end position="164"/>
    </location>
    <ligand>
        <name>substrate</name>
    </ligand>
</feature>
<comment type="catalytic activity">
    <reaction evidence="6">
        <text>D-ribose 5-phosphate + uracil = psi-UMP + H2O</text>
        <dbReference type="Rhea" id="RHEA:18337"/>
        <dbReference type="ChEBI" id="CHEBI:15377"/>
        <dbReference type="ChEBI" id="CHEBI:17568"/>
        <dbReference type="ChEBI" id="CHEBI:58380"/>
        <dbReference type="ChEBI" id="CHEBI:78346"/>
        <dbReference type="EC" id="4.2.1.70"/>
    </reaction>
</comment>
<keyword evidence="5 6" id="KW-0326">Glycosidase</keyword>
<dbReference type="GO" id="GO:0004730">
    <property type="term" value="F:pseudouridylate synthase activity"/>
    <property type="evidence" value="ECO:0007669"/>
    <property type="project" value="UniProtKB-UniRule"/>
</dbReference>
<feature type="binding site" evidence="6">
    <location>
        <position position="160"/>
    </location>
    <ligand>
        <name>Mn(2+)</name>
        <dbReference type="ChEBI" id="CHEBI:29035"/>
    </ligand>
</feature>
<feature type="binding site" evidence="6">
    <location>
        <position position="108"/>
    </location>
    <ligand>
        <name>substrate</name>
    </ligand>
</feature>
<evidence type="ECO:0000313" key="7">
    <source>
        <dbReference type="EMBL" id="RFA09547.1"/>
    </source>
</evidence>
<feature type="active site" description="Proton donor" evidence="6">
    <location>
        <position position="48"/>
    </location>
</feature>
<feature type="active site" description="Nucleophile" evidence="6">
    <location>
        <position position="181"/>
    </location>
</feature>
<proteinExistence type="inferred from homology"/>
<comment type="caution">
    <text evidence="7">The sequence shown here is derived from an EMBL/GenBank/DDBJ whole genome shotgun (WGS) entry which is preliminary data.</text>
</comment>
<dbReference type="EMBL" id="NBWZ01000001">
    <property type="protein sequence ID" value="RFA09547.1"/>
    <property type="molecule type" value="Genomic_DNA"/>
</dbReference>
<dbReference type="SUPFAM" id="SSF110581">
    <property type="entry name" value="Indigoidine synthase A-like"/>
    <property type="match status" value="1"/>
</dbReference>
<comment type="similarity">
    <text evidence="6">Belongs to the pseudouridine-5'-phosphate glycosidase family.</text>
</comment>
<organism evidence="7 8">
    <name type="scientific">Subtercola boreus</name>
    <dbReference type="NCBI Taxonomy" id="120213"/>
    <lineage>
        <taxon>Bacteria</taxon>
        <taxon>Bacillati</taxon>
        <taxon>Actinomycetota</taxon>
        <taxon>Actinomycetes</taxon>
        <taxon>Micrococcales</taxon>
        <taxon>Microbacteriaceae</taxon>
        <taxon>Subtercola</taxon>
    </lineage>
</organism>
<comment type="cofactor">
    <cofactor evidence="6">
        <name>Mn(2+)</name>
        <dbReference type="ChEBI" id="CHEBI:29035"/>
    </cofactor>
    <text evidence="6">Binds 1 Mn(2+) ion per subunit.</text>
</comment>
<keyword evidence="3 6" id="KW-0464">Manganese</keyword>
<dbReference type="InterPro" id="IPR007342">
    <property type="entry name" value="PsuG"/>
</dbReference>
<dbReference type="PANTHER" id="PTHR42909">
    <property type="entry name" value="ZGC:136858"/>
    <property type="match status" value="1"/>
</dbReference>
<dbReference type="GO" id="GO:0016798">
    <property type="term" value="F:hydrolase activity, acting on glycosyl bonds"/>
    <property type="evidence" value="ECO:0007669"/>
    <property type="project" value="UniProtKB-KW"/>
</dbReference>
<name>A0A3E0VKZ7_9MICO</name>
<reference evidence="7 8" key="1">
    <citation type="submission" date="2017-04" db="EMBL/GenBank/DDBJ databases">
        <title>Comparative genome analysis of Subtercola boreus.</title>
        <authorList>
            <person name="Cho Y.-J."/>
            <person name="Cho A."/>
            <person name="Kim O.-S."/>
            <person name="Lee J.-I."/>
        </authorList>
    </citation>
    <scope>NUCLEOTIDE SEQUENCE [LARGE SCALE GENOMIC DNA]</scope>
    <source>
        <strain evidence="7 8">K300</strain>
    </source>
</reference>
<dbReference type="InterPro" id="IPR022830">
    <property type="entry name" value="Indigdn_synthA-like"/>
</dbReference>
<dbReference type="AlphaFoldDB" id="A0A3E0VKZ7"/>
<dbReference type="Proteomes" id="UP000256486">
    <property type="component" value="Unassembled WGS sequence"/>
</dbReference>
<evidence type="ECO:0000256" key="3">
    <source>
        <dbReference type="ARBA" id="ARBA00023211"/>
    </source>
</evidence>
<evidence type="ECO:0000256" key="4">
    <source>
        <dbReference type="ARBA" id="ARBA00023239"/>
    </source>
</evidence>
<comment type="subunit">
    <text evidence="6">Homotrimer.</text>
</comment>
<keyword evidence="4 6" id="KW-0456">Lyase</keyword>
<keyword evidence="1 6" id="KW-0479">Metal-binding</keyword>
<feature type="binding site" evidence="6">
    <location>
        <position position="128"/>
    </location>
    <ligand>
        <name>substrate</name>
    </ligand>
</feature>
<evidence type="ECO:0000256" key="2">
    <source>
        <dbReference type="ARBA" id="ARBA00022801"/>
    </source>
</evidence>
<dbReference type="Pfam" id="PF04227">
    <property type="entry name" value="Indigoidine_A"/>
    <property type="match status" value="1"/>
</dbReference>
<dbReference type="EC" id="4.2.1.70" evidence="6"/>
<dbReference type="GO" id="GO:0005737">
    <property type="term" value="C:cytoplasm"/>
    <property type="evidence" value="ECO:0007669"/>
    <property type="project" value="TreeGrafter"/>
</dbReference>
<keyword evidence="2 6" id="KW-0378">Hydrolase</keyword>
<keyword evidence="8" id="KW-1185">Reference proteome</keyword>
<evidence type="ECO:0000256" key="5">
    <source>
        <dbReference type="ARBA" id="ARBA00023295"/>
    </source>
</evidence>
<comment type="function">
    <text evidence="6">Catalyzes the reversible cleavage of pseudouridine 5'-phosphate (PsiMP) to ribose 5-phosphate and uracil. Functions biologically in the cleavage direction, as part of a pseudouridine degradation pathway.</text>
</comment>
<sequence length="328" mass="34181">MAESLVGIVPSLEPRTNRKIRATMPQPFLVSDAVADALQHGRPVVALESTIISHGLPRPRNLEAAQEFEQILLDAGVTPATIAVLDGIPRIGLDADGVARIANEDMVKASVRDLPIIAAKGISGATTVAATAYLAGKAGVRVFATGGLGGVHRGASATFDESADLSSLALAGVTVVAAGVKSVLDIAGTLERLETLSVPVVGYRTTNFPSFWLTESGEQIDWSVDSAAEIARVMQSQDALGHGQGIIVANPLPPELQWVPEEHDRVLLEALAEADAQGIRGKAVTPFLLSYIVGASGGRSLEVNLDIARNNVRLAGEIAGAWSALARE</sequence>
<gene>
    <name evidence="6" type="primary">psuG</name>
    <name evidence="7" type="ORF">B7R54_10200</name>
</gene>
<dbReference type="HAMAP" id="MF_01876">
    <property type="entry name" value="PsiMP_glycosidase"/>
    <property type="match status" value="1"/>
</dbReference>
<dbReference type="GO" id="GO:0046872">
    <property type="term" value="F:metal ion binding"/>
    <property type="evidence" value="ECO:0007669"/>
    <property type="project" value="UniProtKB-KW"/>
</dbReference>
<dbReference type="PANTHER" id="PTHR42909:SF1">
    <property type="entry name" value="CARBOHYDRATE KINASE PFKB DOMAIN-CONTAINING PROTEIN"/>
    <property type="match status" value="1"/>
</dbReference>
<dbReference type="GO" id="GO:0046113">
    <property type="term" value="P:nucleobase catabolic process"/>
    <property type="evidence" value="ECO:0007669"/>
    <property type="project" value="UniProtKB-UniRule"/>
</dbReference>